<keyword evidence="4" id="KW-0717">Septation</keyword>
<evidence type="ECO:0000256" key="6">
    <source>
        <dbReference type="SAM" id="MobiDB-lite"/>
    </source>
</evidence>
<dbReference type="SMART" id="SM00865">
    <property type="entry name" value="Tubulin_C"/>
    <property type="match status" value="1"/>
</dbReference>
<dbReference type="InterPro" id="IPR024757">
    <property type="entry name" value="FtsZ_C"/>
</dbReference>
<feature type="binding site" evidence="4">
    <location>
        <position position="144"/>
    </location>
    <ligand>
        <name>GTP</name>
        <dbReference type="ChEBI" id="CHEBI:37565"/>
    </ligand>
</feature>
<feature type="binding site" evidence="4">
    <location>
        <begin position="109"/>
        <end position="111"/>
    </location>
    <ligand>
        <name>GTP</name>
        <dbReference type="ChEBI" id="CHEBI:37565"/>
    </ligand>
</feature>
<dbReference type="PANTHER" id="PTHR30314:SF3">
    <property type="entry name" value="MITOCHONDRIAL DIVISION PROTEIN FSZA"/>
    <property type="match status" value="1"/>
</dbReference>
<dbReference type="PROSITE" id="PS01134">
    <property type="entry name" value="FTSZ_1"/>
    <property type="match status" value="1"/>
</dbReference>
<sequence>MNGTGKKIVTGNAVIKVFGIGGAGVNAVNNMIRGGLEGVEFYAANTDLQALQSGEPKNKIQLGKDITKGLGAGADPDVGAAAARESVEEIRSALEGADMVFITAGMGGGTGTLGSSVVAEVARDLGCLTVGVVTKPFLFEGKRRMSNADRGIEELKRTVDTLITIPNQRLLSIAGRNTSLLDTFRRADDVLFQAVKGISDLIIFEGLVNVDFADVRAVMSEMGMAMMGTGESSGENRAIEAAEKAVSSPLLEDISIHGARGVLINVTASPDVTLQEVNEAAELIHSEAHDEANIIWGMVIDPNLKDLVRVTVIATGFGIEGQVGDRNVLSMAAATKSEDIHQEKLDIPAYARKGNREPLHQSGNGSAEVIKLKNFSVLSSSEEDEKYEIPTFLRKQVD</sequence>
<feature type="binding site" evidence="4">
    <location>
        <position position="140"/>
    </location>
    <ligand>
        <name>GTP</name>
        <dbReference type="ChEBI" id="CHEBI:37565"/>
    </ligand>
</feature>
<evidence type="ECO:0000313" key="10">
    <source>
        <dbReference type="Proteomes" id="UP000524246"/>
    </source>
</evidence>
<dbReference type="EMBL" id="JAAZON010000090">
    <property type="protein sequence ID" value="NMC61959.1"/>
    <property type="molecule type" value="Genomic_DNA"/>
</dbReference>
<gene>
    <name evidence="4 9" type="primary">ftsZ</name>
    <name evidence="9" type="ORF">GYA55_02195</name>
</gene>
<feature type="domain" description="Tubulin/FtsZ 2-layer sandwich" evidence="8">
    <location>
        <begin position="208"/>
        <end position="326"/>
    </location>
</feature>
<feature type="binding site" evidence="4">
    <location>
        <position position="188"/>
    </location>
    <ligand>
        <name>GTP</name>
        <dbReference type="ChEBI" id="CHEBI:37565"/>
    </ligand>
</feature>
<feature type="region of interest" description="Disordered" evidence="6">
    <location>
        <begin position="379"/>
        <end position="398"/>
    </location>
</feature>
<comment type="function">
    <text evidence="4">Essential cell division protein that forms a contractile ring structure (Z ring) at the future cell division site. The regulation of the ring assembly controls the timing and the location of cell division. One of the functions of the FtsZ ring is to recruit other cell division proteins to the septum to produce a new cell wall between the dividing cells. Binds GTP and shows GTPase activity.</text>
</comment>
<keyword evidence="4" id="KW-0131">Cell cycle</keyword>
<evidence type="ECO:0000259" key="7">
    <source>
        <dbReference type="SMART" id="SM00864"/>
    </source>
</evidence>
<dbReference type="InterPro" id="IPR008280">
    <property type="entry name" value="Tub_FtsZ_C"/>
</dbReference>
<dbReference type="GO" id="GO:0005737">
    <property type="term" value="C:cytoplasm"/>
    <property type="evidence" value="ECO:0007669"/>
    <property type="project" value="UniProtKB-SubCell"/>
</dbReference>
<feature type="binding site" evidence="4">
    <location>
        <begin position="22"/>
        <end position="26"/>
    </location>
    <ligand>
        <name>GTP</name>
        <dbReference type="ChEBI" id="CHEBI:37565"/>
    </ligand>
</feature>
<evidence type="ECO:0000313" key="9">
    <source>
        <dbReference type="EMBL" id="NMC61959.1"/>
    </source>
</evidence>
<dbReference type="Proteomes" id="UP000524246">
    <property type="component" value="Unassembled WGS sequence"/>
</dbReference>
<dbReference type="AlphaFoldDB" id="A0A7X9FQI8"/>
<dbReference type="SUPFAM" id="SSF52490">
    <property type="entry name" value="Tubulin nucleotide-binding domain-like"/>
    <property type="match status" value="1"/>
</dbReference>
<dbReference type="Gene3D" id="3.30.1330.20">
    <property type="entry name" value="Tubulin/FtsZ, C-terminal domain"/>
    <property type="match status" value="1"/>
</dbReference>
<dbReference type="InterPro" id="IPR000158">
    <property type="entry name" value="Cell_div_FtsZ"/>
</dbReference>
<dbReference type="InterPro" id="IPR003008">
    <property type="entry name" value="Tubulin_FtsZ_GTPase"/>
</dbReference>
<dbReference type="SUPFAM" id="SSF55307">
    <property type="entry name" value="Tubulin C-terminal domain-like"/>
    <property type="match status" value="1"/>
</dbReference>
<evidence type="ECO:0000259" key="8">
    <source>
        <dbReference type="SMART" id="SM00865"/>
    </source>
</evidence>
<dbReference type="InterPro" id="IPR037103">
    <property type="entry name" value="Tubulin/FtsZ-like_C"/>
</dbReference>
<evidence type="ECO:0000256" key="4">
    <source>
        <dbReference type="HAMAP-Rule" id="MF_00909"/>
    </source>
</evidence>
<dbReference type="InterPro" id="IPR020805">
    <property type="entry name" value="Cell_div_FtsZ_CS"/>
</dbReference>
<dbReference type="GO" id="GO:0005525">
    <property type="term" value="F:GTP binding"/>
    <property type="evidence" value="ECO:0007669"/>
    <property type="project" value="UniProtKB-UniRule"/>
</dbReference>
<comment type="caution">
    <text evidence="9">The sequence shown here is derived from an EMBL/GenBank/DDBJ whole genome shotgun (WGS) entry which is preliminary data.</text>
</comment>
<evidence type="ECO:0000256" key="3">
    <source>
        <dbReference type="ARBA" id="ARBA00023134"/>
    </source>
</evidence>
<keyword evidence="2 4" id="KW-0547">Nucleotide-binding</keyword>
<dbReference type="NCBIfam" id="TIGR00065">
    <property type="entry name" value="ftsZ"/>
    <property type="match status" value="1"/>
</dbReference>
<dbReference type="GO" id="GO:0000917">
    <property type="term" value="P:division septum assembly"/>
    <property type="evidence" value="ECO:0007669"/>
    <property type="project" value="UniProtKB-KW"/>
</dbReference>
<dbReference type="HAMAP" id="MF_00909">
    <property type="entry name" value="FtsZ"/>
    <property type="match status" value="1"/>
</dbReference>
<dbReference type="Pfam" id="PF00091">
    <property type="entry name" value="Tubulin"/>
    <property type="match status" value="1"/>
</dbReference>
<dbReference type="InterPro" id="IPR018316">
    <property type="entry name" value="Tubulin/FtsZ_2-layer-sand-dom"/>
</dbReference>
<dbReference type="Gene3D" id="3.40.50.1440">
    <property type="entry name" value="Tubulin/FtsZ, GTPase domain"/>
    <property type="match status" value="1"/>
</dbReference>
<feature type="domain" description="Tubulin/FtsZ GTPase" evidence="7">
    <location>
        <begin position="14"/>
        <end position="206"/>
    </location>
</feature>
<dbReference type="GO" id="GO:0003924">
    <property type="term" value="F:GTPase activity"/>
    <property type="evidence" value="ECO:0007669"/>
    <property type="project" value="UniProtKB-UniRule"/>
</dbReference>
<evidence type="ECO:0000256" key="5">
    <source>
        <dbReference type="NCBIfam" id="TIGR00065"/>
    </source>
</evidence>
<name>A0A7X9FQI8_9DELT</name>
<evidence type="ECO:0000256" key="1">
    <source>
        <dbReference type="ARBA" id="ARBA00009690"/>
    </source>
</evidence>
<dbReference type="GO" id="GO:0043093">
    <property type="term" value="P:FtsZ-dependent cytokinesis"/>
    <property type="evidence" value="ECO:0007669"/>
    <property type="project" value="UniProtKB-UniRule"/>
</dbReference>
<keyword evidence="3 4" id="KW-0342">GTP-binding</keyword>
<comment type="subunit">
    <text evidence="4">Homodimer. Polymerizes to form a dynamic ring structure in a strictly GTP-dependent manner. Interacts directly with several other division proteins.</text>
</comment>
<dbReference type="FunFam" id="3.40.50.1440:FF:000001">
    <property type="entry name" value="Cell division protein FtsZ"/>
    <property type="match status" value="1"/>
</dbReference>
<proteinExistence type="inferred from homology"/>
<dbReference type="CDD" id="cd02201">
    <property type="entry name" value="FtsZ_type1"/>
    <property type="match status" value="1"/>
</dbReference>
<dbReference type="Pfam" id="PF12327">
    <property type="entry name" value="FtsZ_C"/>
    <property type="match status" value="1"/>
</dbReference>
<dbReference type="GO" id="GO:0032153">
    <property type="term" value="C:cell division site"/>
    <property type="evidence" value="ECO:0007669"/>
    <property type="project" value="UniProtKB-UniRule"/>
</dbReference>
<keyword evidence="4 9" id="KW-0132">Cell division</keyword>
<dbReference type="InterPro" id="IPR045061">
    <property type="entry name" value="FtsZ/CetZ"/>
</dbReference>
<protein>
    <recommendedName>
        <fullName evidence="4 5">Cell division protein FtsZ</fullName>
    </recommendedName>
</protein>
<dbReference type="InterPro" id="IPR036525">
    <property type="entry name" value="Tubulin/FtsZ_GTPase_sf"/>
</dbReference>
<organism evidence="9 10">
    <name type="scientific">SAR324 cluster bacterium</name>
    <dbReference type="NCBI Taxonomy" id="2024889"/>
    <lineage>
        <taxon>Bacteria</taxon>
        <taxon>Deltaproteobacteria</taxon>
        <taxon>SAR324 cluster</taxon>
    </lineage>
</organism>
<dbReference type="GO" id="GO:0051258">
    <property type="term" value="P:protein polymerization"/>
    <property type="evidence" value="ECO:0007669"/>
    <property type="project" value="UniProtKB-UniRule"/>
</dbReference>
<comment type="subcellular location">
    <subcellularLocation>
        <location evidence="4">Cytoplasm</location>
    </subcellularLocation>
    <text evidence="4">Assembles at midcell at the inner surface of the cytoplasmic membrane.</text>
</comment>
<dbReference type="SMART" id="SM00864">
    <property type="entry name" value="Tubulin"/>
    <property type="match status" value="1"/>
</dbReference>
<comment type="similarity">
    <text evidence="1 4">Belongs to the FtsZ family.</text>
</comment>
<evidence type="ECO:0000256" key="2">
    <source>
        <dbReference type="ARBA" id="ARBA00022741"/>
    </source>
</evidence>
<reference evidence="9 10" key="1">
    <citation type="journal article" date="2020" name="Biotechnol. Biofuels">
        <title>New insights from the biogas microbiome by comprehensive genome-resolved metagenomics of nearly 1600 species originating from multiple anaerobic digesters.</title>
        <authorList>
            <person name="Campanaro S."/>
            <person name="Treu L."/>
            <person name="Rodriguez-R L.M."/>
            <person name="Kovalovszki A."/>
            <person name="Ziels R.M."/>
            <person name="Maus I."/>
            <person name="Zhu X."/>
            <person name="Kougias P.G."/>
            <person name="Basile A."/>
            <person name="Luo G."/>
            <person name="Schluter A."/>
            <person name="Konstantinidis K.T."/>
            <person name="Angelidaki I."/>
        </authorList>
    </citation>
    <scope>NUCLEOTIDE SEQUENCE [LARGE SCALE GENOMIC DNA]</scope>
    <source>
        <strain evidence="9">AS27yjCOA_65</strain>
    </source>
</reference>
<dbReference type="PANTHER" id="PTHR30314">
    <property type="entry name" value="CELL DIVISION PROTEIN FTSZ-RELATED"/>
    <property type="match status" value="1"/>
</dbReference>
<dbReference type="PRINTS" id="PR00423">
    <property type="entry name" value="CELLDVISFTSZ"/>
</dbReference>
<accession>A0A7X9FQI8</accession>
<keyword evidence="4" id="KW-0963">Cytoplasm</keyword>